<evidence type="ECO:0000256" key="6">
    <source>
        <dbReference type="ARBA" id="ARBA00037226"/>
    </source>
</evidence>
<keyword evidence="3" id="KW-0689">Ribosomal protein</keyword>
<name>A0A9W9E0H9_9AGAR</name>
<dbReference type="InterPro" id="IPR008991">
    <property type="entry name" value="Translation_prot_SH3-like_sf"/>
</dbReference>
<dbReference type="GO" id="GO:0032543">
    <property type="term" value="P:mitochondrial translation"/>
    <property type="evidence" value="ECO:0007669"/>
    <property type="project" value="TreeGrafter"/>
</dbReference>
<sequence length="557" mass="60286">MADLKVAGFKSSELISSLGAVFESFSPAEKTSQIKKTNGVFEIVVKKPQGPSPTAQEAIWTIDLKKAGKVTKGKAPAGTKADVTITMDDETFVDLASGKLNGQKAFMSGKLKTRGNIMLATKLDGVLKRVKTNAQRANAENRLKIANATFCTAKRITMFATLRRCAQVVSTTSKPAPNPFFNKAATSKTSHRKSPLTRTSVDGLFQTYKPVTPGLRHLKRPLNPHLYAGRPVRLLTYPLRKSGGRNNTGRITVRHRGGGHRQRIRIVDWKREEGGIWDVVRIEYDPGRSAHLALIKRRGTPESAEASLSADSQGRPGWAYILATEGMRAGDHVQSFRSGIPPDLVPGLNLELPSSKSKSQSDSSDNEDANTSSSLALGIFRALTLKSGNVLPLSLIPPGTVVHNITLTPTGPARLVRSAGTSALVVAHETAEQSPSPTPTLYTQVRLASGEIRRILQSAFATIGTVSNPLWKNRSLGKAGRSRWLGWRPAVRGVAMNAKDHPHGGGRGKGKSNKHPVSIWGWGTKGTRTRKPGPKGPKNSNKLVVKERPRGVDRRKI</sequence>
<feature type="region of interest" description="Disordered" evidence="8">
    <location>
        <begin position="337"/>
        <end position="370"/>
    </location>
</feature>
<feature type="domain" description="Large ribosomal subunit protein uL2 C-terminal" evidence="9">
    <location>
        <begin position="385"/>
        <end position="523"/>
    </location>
</feature>
<evidence type="ECO:0000259" key="9">
    <source>
        <dbReference type="SMART" id="SM01382"/>
    </source>
</evidence>
<dbReference type="InterPro" id="IPR022671">
    <property type="entry name" value="Ribosomal_uL2_CS"/>
</dbReference>
<evidence type="ECO:0000259" key="10">
    <source>
        <dbReference type="SMART" id="SM01383"/>
    </source>
</evidence>
<feature type="compositionally biased region" description="Basic and acidic residues" evidence="8">
    <location>
        <begin position="544"/>
        <end position="557"/>
    </location>
</feature>
<dbReference type="Pfam" id="PF00181">
    <property type="entry name" value="Ribosomal_L2_N"/>
    <property type="match status" value="1"/>
</dbReference>
<dbReference type="Pfam" id="PF03947">
    <property type="entry name" value="Ribosomal_L2_C"/>
    <property type="match status" value="1"/>
</dbReference>
<dbReference type="EMBL" id="JANVFS010000002">
    <property type="protein sequence ID" value="KAJ4495068.1"/>
    <property type="molecule type" value="Genomic_DNA"/>
</dbReference>
<comment type="caution">
    <text evidence="11">The sequence shown here is derived from an EMBL/GenBank/DDBJ whole genome shotgun (WGS) entry which is preliminary data.</text>
</comment>
<dbReference type="Gene3D" id="2.30.30.30">
    <property type="match status" value="1"/>
</dbReference>
<dbReference type="GO" id="GO:0005762">
    <property type="term" value="C:mitochondrial large ribosomal subunit"/>
    <property type="evidence" value="ECO:0007669"/>
    <property type="project" value="TreeGrafter"/>
</dbReference>
<dbReference type="Gene3D" id="3.30.1050.10">
    <property type="entry name" value="SCP2 sterol-binding domain"/>
    <property type="match status" value="1"/>
</dbReference>
<dbReference type="SUPFAM" id="SSF50249">
    <property type="entry name" value="Nucleic acid-binding proteins"/>
    <property type="match status" value="1"/>
</dbReference>
<reference evidence="11" key="1">
    <citation type="submission" date="2022-08" db="EMBL/GenBank/DDBJ databases">
        <authorList>
            <consortium name="DOE Joint Genome Institute"/>
            <person name="Min B."/>
            <person name="Riley R."/>
            <person name="Sierra-Patev S."/>
            <person name="Naranjo-Ortiz M."/>
            <person name="Looney B."/>
            <person name="Konkel Z."/>
            <person name="Slot J.C."/>
            <person name="Sakamoto Y."/>
            <person name="Steenwyk J.L."/>
            <person name="Rokas A."/>
            <person name="Carro J."/>
            <person name="Camarero S."/>
            <person name="Ferreira P."/>
            <person name="Molpeceres G."/>
            <person name="Ruiz-Duenas F.J."/>
            <person name="Serrano A."/>
            <person name="Henrissat B."/>
            <person name="Drula E."/>
            <person name="Hughes K.W."/>
            <person name="Mata J.L."/>
            <person name="Ishikawa N.K."/>
            <person name="Vargas-Isla R."/>
            <person name="Ushijima S."/>
            <person name="Smith C.A."/>
            <person name="Ahrendt S."/>
            <person name="Andreopoulos W."/>
            <person name="He G."/>
            <person name="Labutti K."/>
            <person name="Lipzen A."/>
            <person name="Ng V."/>
            <person name="Sandor L."/>
            <person name="Barry K."/>
            <person name="Martinez A.T."/>
            <person name="Xiao Y."/>
            <person name="Gibbons J.G."/>
            <person name="Terashima K."/>
            <person name="Hibbett D.S."/>
            <person name="Grigoriev I.V."/>
        </authorList>
    </citation>
    <scope>NUCLEOTIDE SEQUENCE</scope>
    <source>
        <strain evidence="11">Sp2 HRB7682 ss15</strain>
    </source>
</reference>
<feature type="region of interest" description="Disordered" evidence="8">
    <location>
        <begin position="497"/>
        <end position="557"/>
    </location>
</feature>
<feature type="domain" description="Large ribosomal subunit protein uL2 RNA-binding" evidence="10">
    <location>
        <begin position="244"/>
        <end position="335"/>
    </location>
</feature>
<dbReference type="Gene3D" id="4.10.950.10">
    <property type="entry name" value="Ribosomal protein L2, domain 3"/>
    <property type="match status" value="1"/>
</dbReference>
<comment type="similarity">
    <text evidence="2">Belongs to the universal ribosomal protein uL2 family.</text>
</comment>
<keyword evidence="5" id="KW-0687">Ribonucleoprotein</keyword>
<dbReference type="GO" id="GO:0003723">
    <property type="term" value="F:RNA binding"/>
    <property type="evidence" value="ECO:0007669"/>
    <property type="project" value="TreeGrafter"/>
</dbReference>
<reference evidence="11" key="2">
    <citation type="journal article" date="2023" name="Proc. Natl. Acad. Sci. U.S.A.">
        <title>A global phylogenomic analysis of the shiitake genus Lentinula.</title>
        <authorList>
            <person name="Sierra-Patev S."/>
            <person name="Min B."/>
            <person name="Naranjo-Ortiz M."/>
            <person name="Looney B."/>
            <person name="Konkel Z."/>
            <person name="Slot J.C."/>
            <person name="Sakamoto Y."/>
            <person name="Steenwyk J.L."/>
            <person name="Rokas A."/>
            <person name="Carro J."/>
            <person name="Camarero S."/>
            <person name="Ferreira P."/>
            <person name="Molpeceres G."/>
            <person name="Ruiz-Duenas F.J."/>
            <person name="Serrano A."/>
            <person name="Henrissat B."/>
            <person name="Drula E."/>
            <person name="Hughes K.W."/>
            <person name="Mata J.L."/>
            <person name="Ishikawa N.K."/>
            <person name="Vargas-Isla R."/>
            <person name="Ushijima S."/>
            <person name="Smith C.A."/>
            <person name="Donoghue J."/>
            <person name="Ahrendt S."/>
            <person name="Andreopoulos W."/>
            <person name="He G."/>
            <person name="LaButti K."/>
            <person name="Lipzen A."/>
            <person name="Ng V."/>
            <person name="Riley R."/>
            <person name="Sandor L."/>
            <person name="Barry K."/>
            <person name="Martinez A.T."/>
            <person name="Xiao Y."/>
            <person name="Gibbons J.G."/>
            <person name="Terashima K."/>
            <person name="Grigoriev I.V."/>
            <person name="Hibbett D."/>
        </authorList>
    </citation>
    <scope>NUCLEOTIDE SEQUENCE</scope>
    <source>
        <strain evidence="11">Sp2 HRB7682 ss15</strain>
    </source>
</reference>
<dbReference type="InterPro" id="IPR036527">
    <property type="entry name" value="SCP2_sterol-bd_dom_sf"/>
</dbReference>
<comment type="subcellular location">
    <subcellularLocation>
        <location evidence="1">Mitochondrion</location>
    </subcellularLocation>
</comment>
<evidence type="ECO:0000256" key="7">
    <source>
        <dbReference type="ARBA" id="ARBA00069872"/>
    </source>
</evidence>
<keyword evidence="4" id="KW-0496">Mitochondrion</keyword>
<dbReference type="InterPro" id="IPR003033">
    <property type="entry name" value="SCP2_sterol-bd_dom"/>
</dbReference>
<evidence type="ECO:0000313" key="12">
    <source>
        <dbReference type="Proteomes" id="UP001150238"/>
    </source>
</evidence>
<protein>
    <recommendedName>
        <fullName evidence="7">Large ribosomal subunit protein uL2m</fullName>
    </recommendedName>
</protein>
<evidence type="ECO:0000256" key="4">
    <source>
        <dbReference type="ARBA" id="ARBA00023128"/>
    </source>
</evidence>
<comment type="function">
    <text evidence="6">Component of the mitochondrial ribosome (mitoribosome), a dedicated translation machinery responsible for the synthesis of mitochondrial genome-encoded proteins, including at least some of the essential transmembrane subunits of the mitochondrial respiratory chain. The mitoribosomes are attached to the mitochondrial inner membrane and translation products are cotranslationally integrated into the membrane.</text>
</comment>
<evidence type="ECO:0000256" key="2">
    <source>
        <dbReference type="ARBA" id="ARBA00005636"/>
    </source>
</evidence>
<evidence type="ECO:0000256" key="3">
    <source>
        <dbReference type="ARBA" id="ARBA00022980"/>
    </source>
</evidence>
<dbReference type="InterPro" id="IPR012340">
    <property type="entry name" value="NA-bd_OB-fold"/>
</dbReference>
<dbReference type="InterPro" id="IPR014722">
    <property type="entry name" value="Rib_uL2_dom2"/>
</dbReference>
<gene>
    <name evidence="11" type="ORF">C8J55DRAFT_545963</name>
</gene>
<dbReference type="InterPro" id="IPR002171">
    <property type="entry name" value="Ribosomal_uL2"/>
</dbReference>
<evidence type="ECO:0000256" key="8">
    <source>
        <dbReference type="SAM" id="MobiDB-lite"/>
    </source>
</evidence>
<organism evidence="11 12">
    <name type="scientific">Lentinula lateritia</name>
    <dbReference type="NCBI Taxonomy" id="40482"/>
    <lineage>
        <taxon>Eukaryota</taxon>
        <taxon>Fungi</taxon>
        <taxon>Dikarya</taxon>
        <taxon>Basidiomycota</taxon>
        <taxon>Agaricomycotina</taxon>
        <taxon>Agaricomycetes</taxon>
        <taxon>Agaricomycetidae</taxon>
        <taxon>Agaricales</taxon>
        <taxon>Marasmiineae</taxon>
        <taxon>Omphalotaceae</taxon>
        <taxon>Lentinula</taxon>
    </lineage>
</organism>
<dbReference type="Proteomes" id="UP001150238">
    <property type="component" value="Unassembled WGS sequence"/>
</dbReference>
<dbReference type="Pfam" id="PF02036">
    <property type="entry name" value="SCP2"/>
    <property type="match status" value="1"/>
</dbReference>
<evidence type="ECO:0000256" key="5">
    <source>
        <dbReference type="ARBA" id="ARBA00023274"/>
    </source>
</evidence>
<dbReference type="AlphaFoldDB" id="A0A9W9E0H9"/>
<dbReference type="SMART" id="SM01382">
    <property type="entry name" value="Ribosomal_L2_C"/>
    <property type="match status" value="1"/>
</dbReference>
<dbReference type="InterPro" id="IPR022666">
    <property type="entry name" value="Ribosomal_uL2_RNA-bd_dom"/>
</dbReference>
<feature type="compositionally biased region" description="Basic residues" evidence="8">
    <location>
        <begin position="504"/>
        <end position="514"/>
    </location>
</feature>
<feature type="compositionally biased region" description="Low complexity" evidence="8">
    <location>
        <begin position="354"/>
        <end position="363"/>
    </location>
</feature>
<dbReference type="PANTHER" id="PTHR13691">
    <property type="entry name" value="RIBOSOMAL PROTEIN L2"/>
    <property type="match status" value="1"/>
</dbReference>
<dbReference type="InterPro" id="IPR022669">
    <property type="entry name" value="Ribosomal_uL2_C"/>
</dbReference>
<dbReference type="SMART" id="SM01383">
    <property type="entry name" value="Ribosomal_L2"/>
    <property type="match status" value="1"/>
</dbReference>
<dbReference type="PROSITE" id="PS00467">
    <property type="entry name" value="RIBOSOMAL_L2"/>
    <property type="match status" value="1"/>
</dbReference>
<dbReference type="GO" id="GO:0003735">
    <property type="term" value="F:structural constituent of ribosome"/>
    <property type="evidence" value="ECO:0007669"/>
    <property type="project" value="InterPro"/>
</dbReference>
<dbReference type="SUPFAM" id="SSF50104">
    <property type="entry name" value="Translation proteins SH3-like domain"/>
    <property type="match status" value="1"/>
</dbReference>
<dbReference type="Gene3D" id="2.40.50.140">
    <property type="entry name" value="Nucleic acid-binding proteins"/>
    <property type="match status" value="1"/>
</dbReference>
<evidence type="ECO:0000313" key="11">
    <source>
        <dbReference type="EMBL" id="KAJ4495068.1"/>
    </source>
</evidence>
<evidence type="ECO:0000256" key="1">
    <source>
        <dbReference type="ARBA" id="ARBA00004173"/>
    </source>
</evidence>
<dbReference type="FunFam" id="2.40.50.140:FF:000128">
    <property type="entry name" value="50S ribosomal protein L2"/>
    <property type="match status" value="1"/>
</dbReference>
<proteinExistence type="inferred from homology"/>
<dbReference type="SUPFAM" id="SSF55718">
    <property type="entry name" value="SCP-like"/>
    <property type="match status" value="1"/>
</dbReference>
<dbReference type="PANTHER" id="PTHR13691:SF5">
    <property type="entry name" value="LARGE RIBOSOMAL SUBUNIT PROTEIN UL2M"/>
    <property type="match status" value="1"/>
</dbReference>
<dbReference type="FunFam" id="4.10.950.10:FF:000001">
    <property type="entry name" value="50S ribosomal protein L2"/>
    <property type="match status" value="1"/>
</dbReference>
<dbReference type="InterPro" id="IPR014726">
    <property type="entry name" value="Ribosomal_uL2_dom3"/>
</dbReference>
<accession>A0A9W9E0H9</accession>